<evidence type="ECO:0000259" key="9">
    <source>
        <dbReference type="Pfam" id="PF07714"/>
    </source>
</evidence>
<dbReference type="GO" id="GO:0004674">
    <property type="term" value="F:protein serine/threonine kinase activity"/>
    <property type="evidence" value="ECO:0007669"/>
    <property type="project" value="UniProtKB-KW"/>
</dbReference>
<dbReference type="EMBL" id="JAYKXN010000007">
    <property type="protein sequence ID" value="KAK7272481.1"/>
    <property type="molecule type" value="Genomic_DNA"/>
</dbReference>
<gene>
    <name evidence="10" type="ORF">RJT34_29099</name>
</gene>
<keyword evidence="2" id="KW-0808">Transferase</keyword>
<dbReference type="Gene3D" id="1.10.510.10">
    <property type="entry name" value="Transferase(Phosphotransferase) domain 1"/>
    <property type="match status" value="1"/>
</dbReference>
<dbReference type="Pfam" id="PF00954">
    <property type="entry name" value="S_locus_glycop"/>
    <property type="match status" value="1"/>
</dbReference>
<keyword evidence="4" id="KW-0547">Nucleotide-binding</keyword>
<keyword evidence="6" id="KW-0067">ATP-binding</keyword>
<keyword evidence="11" id="KW-1185">Reference proteome</keyword>
<evidence type="ECO:0000256" key="2">
    <source>
        <dbReference type="ARBA" id="ARBA00022679"/>
    </source>
</evidence>
<comment type="caution">
    <text evidence="10">The sequence shown here is derived from an EMBL/GenBank/DDBJ whole genome shotgun (WGS) entry which is preliminary data.</text>
</comment>
<keyword evidence="5" id="KW-0418">Kinase</keyword>
<keyword evidence="3" id="KW-0732">Signal</keyword>
<dbReference type="Pfam" id="PF07714">
    <property type="entry name" value="PK_Tyr_Ser-Thr"/>
    <property type="match status" value="1"/>
</dbReference>
<dbReference type="Gene3D" id="3.30.200.20">
    <property type="entry name" value="Phosphorylase Kinase, domain 1"/>
    <property type="match status" value="1"/>
</dbReference>
<evidence type="ECO:0000256" key="3">
    <source>
        <dbReference type="ARBA" id="ARBA00022729"/>
    </source>
</evidence>
<dbReference type="InterPro" id="IPR000858">
    <property type="entry name" value="S_locus_glycoprot_dom"/>
</dbReference>
<evidence type="ECO:0000313" key="11">
    <source>
        <dbReference type="Proteomes" id="UP001359559"/>
    </source>
</evidence>
<dbReference type="Proteomes" id="UP001359559">
    <property type="component" value="Unassembled WGS sequence"/>
</dbReference>
<evidence type="ECO:0000313" key="10">
    <source>
        <dbReference type="EMBL" id="KAK7272481.1"/>
    </source>
</evidence>
<dbReference type="GO" id="GO:0005524">
    <property type="term" value="F:ATP binding"/>
    <property type="evidence" value="ECO:0007669"/>
    <property type="project" value="UniProtKB-KW"/>
</dbReference>
<feature type="domain" description="Serine-threonine/tyrosine-protein kinase catalytic" evidence="9">
    <location>
        <begin position="14"/>
        <end position="107"/>
    </location>
</feature>
<protein>
    <submittedName>
        <fullName evidence="10">Uncharacterized protein</fullName>
    </submittedName>
</protein>
<keyword evidence="7" id="KW-1015">Disulfide bond</keyword>
<dbReference type="InterPro" id="IPR011009">
    <property type="entry name" value="Kinase-like_dom_sf"/>
</dbReference>
<dbReference type="PANTHER" id="PTHR27002">
    <property type="entry name" value="RECEPTOR-LIKE SERINE/THREONINE-PROTEIN KINASE SD1-8"/>
    <property type="match status" value="1"/>
</dbReference>
<reference evidence="10 11" key="1">
    <citation type="submission" date="2024-01" db="EMBL/GenBank/DDBJ databases">
        <title>The genomes of 5 underutilized Papilionoideae crops provide insights into root nodulation and disease resistance.</title>
        <authorList>
            <person name="Yuan L."/>
        </authorList>
    </citation>
    <scope>NUCLEOTIDE SEQUENCE [LARGE SCALE GENOMIC DNA]</scope>
    <source>
        <strain evidence="10">LY-2023</strain>
        <tissue evidence="10">Leaf</tissue>
    </source>
</reference>
<dbReference type="PANTHER" id="PTHR27002:SF1092">
    <property type="entry name" value="RECEPTOR-LIKE SERINE_THREONINE-PROTEIN KINASE"/>
    <property type="match status" value="1"/>
</dbReference>
<evidence type="ECO:0000256" key="4">
    <source>
        <dbReference type="ARBA" id="ARBA00022741"/>
    </source>
</evidence>
<evidence type="ECO:0000256" key="1">
    <source>
        <dbReference type="ARBA" id="ARBA00022527"/>
    </source>
</evidence>
<dbReference type="InterPro" id="IPR001245">
    <property type="entry name" value="Ser-Thr/Tyr_kinase_cat_dom"/>
</dbReference>
<proteinExistence type="predicted"/>
<dbReference type="AlphaFoldDB" id="A0AAN9FC49"/>
<dbReference type="GO" id="GO:0048544">
    <property type="term" value="P:recognition of pollen"/>
    <property type="evidence" value="ECO:0007669"/>
    <property type="project" value="InterPro"/>
</dbReference>
<evidence type="ECO:0000256" key="6">
    <source>
        <dbReference type="ARBA" id="ARBA00022840"/>
    </source>
</evidence>
<name>A0AAN9FC49_CLITE</name>
<evidence type="ECO:0000256" key="5">
    <source>
        <dbReference type="ARBA" id="ARBA00022777"/>
    </source>
</evidence>
<feature type="domain" description="S-locus glycoprotein" evidence="8">
    <location>
        <begin position="197"/>
        <end position="305"/>
    </location>
</feature>
<accession>A0AAN9FC49</accession>
<keyword evidence="1" id="KW-0723">Serine/threonine-protein kinase</keyword>
<sequence>MWSEPSTCLINLFEYMIDGTYSTKSDVFSFGVLILEIVSGKRNTRFFNEDNLLSLAWRQFIEGKCSEIIDATISDSFNLSAVLRSIHVALLCVHISPDDRPSMSSVVLMLSSESTLPQPKLPGFLTNTNQCLKTLWLDLPSSPASSPSIAPSFCFRRSVTEPSMLFQFSAHRSIYNYQIDIVGYPQYVMREGAAKTFRMGSWNGIEFSGAPKLKQNGVYKNIFVSNEEELYYSYELFDKSVAHRMVLTTDGHCQRIYWNKEENLWSGFSRFPADDCDFYDKCGAYASCNINKYSLCSCLDGFVPKTADIYGGCMRRTPLSCPGDGRQKTLQKGKVTGDLERDAKAINEHENEDVELTLFELPTIISATKNFSTDNKLGEGGFGSVFKGDGVFLSKSSISSLPNFQFYTGLMGSDIMYL</sequence>
<evidence type="ECO:0000259" key="8">
    <source>
        <dbReference type="Pfam" id="PF00954"/>
    </source>
</evidence>
<evidence type="ECO:0000256" key="7">
    <source>
        <dbReference type="ARBA" id="ARBA00023157"/>
    </source>
</evidence>
<dbReference type="SUPFAM" id="SSF56112">
    <property type="entry name" value="Protein kinase-like (PK-like)"/>
    <property type="match status" value="1"/>
</dbReference>
<dbReference type="GO" id="GO:0005886">
    <property type="term" value="C:plasma membrane"/>
    <property type="evidence" value="ECO:0007669"/>
    <property type="project" value="TreeGrafter"/>
</dbReference>
<organism evidence="10 11">
    <name type="scientific">Clitoria ternatea</name>
    <name type="common">Butterfly pea</name>
    <dbReference type="NCBI Taxonomy" id="43366"/>
    <lineage>
        <taxon>Eukaryota</taxon>
        <taxon>Viridiplantae</taxon>
        <taxon>Streptophyta</taxon>
        <taxon>Embryophyta</taxon>
        <taxon>Tracheophyta</taxon>
        <taxon>Spermatophyta</taxon>
        <taxon>Magnoliopsida</taxon>
        <taxon>eudicotyledons</taxon>
        <taxon>Gunneridae</taxon>
        <taxon>Pentapetalae</taxon>
        <taxon>rosids</taxon>
        <taxon>fabids</taxon>
        <taxon>Fabales</taxon>
        <taxon>Fabaceae</taxon>
        <taxon>Papilionoideae</taxon>
        <taxon>50 kb inversion clade</taxon>
        <taxon>NPAAA clade</taxon>
        <taxon>indigoferoid/millettioid clade</taxon>
        <taxon>Phaseoleae</taxon>
        <taxon>Clitoria</taxon>
    </lineage>
</organism>